<gene>
    <name evidence="11" type="ORF">RF55_599</name>
</gene>
<dbReference type="InterPro" id="IPR007695">
    <property type="entry name" value="DNA_mismatch_repair_MutS-lik_N"/>
</dbReference>
<dbReference type="FunFam" id="1.10.1420.10:FF:000003">
    <property type="entry name" value="DNA mismatch repair protein"/>
    <property type="match status" value="1"/>
</dbReference>
<comment type="caution">
    <text evidence="11">The sequence shown here is derived from an EMBL/GenBank/DDBJ whole genome shotgun (WGS) entry which is preliminary data.</text>
</comment>
<dbReference type="PROSITE" id="PS00486">
    <property type="entry name" value="DNA_MISMATCH_REPAIR_2"/>
    <property type="match status" value="1"/>
</dbReference>
<dbReference type="InterPro" id="IPR016151">
    <property type="entry name" value="DNA_mismatch_repair_MutS_N"/>
</dbReference>
<dbReference type="AlphaFoldDB" id="A0A0J7L994"/>
<name>A0A0J7L994_LASNI</name>
<evidence type="ECO:0000256" key="5">
    <source>
        <dbReference type="ARBA" id="ARBA00022840"/>
    </source>
</evidence>
<dbReference type="PIRSF" id="PIRSF005813">
    <property type="entry name" value="MSH2"/>
    <property type="match status" value="1"/>
</dbReference>
<dbReference type="GO" id="GO:0006298">
    <property type="term" value="P:mismatch repair"/>
    <property type="evidence" value="ECO:0007669"/>
    <property type="project" value="InterPro"/>
</dbReference>
<evidence type="ECO:0000256" key="4">
    <source>
        <dbReference type="ARBA" id="ARBA00022763"/>
    </source>
</evidence>
<keyword evidence="3 9" id="KW-0547">Nucleotide-binding</keyword>
<dbReference type="InterPro" id="IPR045076">
    <property type="entry name" value="MutS"/>
</dbReference>
<dbReference type="GO" id="GO:0030983">
    <property type="term" value="F:mismatched DNA binding"/>
    <property type="evidence" value="ECO:0007669"/>
    <property type="project" value="InterPro"/>
</dbReference>
<dbReference type="Pfam" id="PF05190">
    <property type="entry name" value="MutS_IV"/>
    <property type="match status" value="1"/>
</dbReference>
<dbReference type="NCBIfam" id="NF003810">
    <property type="entry name" value="PRK05399.1"/>
    <property type="match status" value="1"/>
</dbReference>
<keyword evidence="5" id="KW-0067">ATP-binding</keyword>
<dbReference type="InterPro" id="IPR007861">
    <property type="entry name" value="DNA_mismatch_repair_MutS_clamp"/>
</dbReference>
<keyword evidence="7 9" id="KW-0234">DNA repair</keyword>
<evidence type="ECO:0000256" key="2">
    <source>
        <dbReference type="ARBA" id="ARBA00006271"/>
    </source>
</evidence>
<dbReference type="Pfam" id="PF05192">
    <property type="entry name" value="MutS_III"/>
    <property type="match status" value="1"/>
</dbReference>
<dbReference type="Pfam" id="PF05188">
    <property type="entry name" value="MutS_II"/>
    <property type="match status" value="1"/>
</dbReference>
<dbReference type="FunFam" id="3.40.50.300:FF:000523">
    <property type="entry name" value="DNA mismatch repair protein"/>
    <property type="match status" value="1"/>
</dbReference>
<dbReference type="InterPro" id="IPR007696">
    <property type="entry name" value="DNA_mismatch_repair_MutS_core"/>
</dbReference>
<keyword evidence="4 9" id="KW-0227">DNA damage</keyword>
<keyword evidence="6 9" id="KW-0238">DNA-binding</keyword>
<dbReference type="Proteomes" id="UP000036403">
    <property type="component" value="Unassembled WGS sequence"/>
</dbReference>
<dbReference type="SUPFAM" id="SSF52540">
    <property type="entry name" value="P-loop containing nucleoside triphosphate hydrolases"/>
    <property type="match status" value="1"/>
</dbReference>
<dbReference type="SUPFAM" id="SSF48334">
    <property type="entry name" value="DNA repair protein MutS, domain III"/>
    <property type="match status" value="1"/>
</dbReference>
<dbReference type="STRING" id="67767.A0A0J7L994"/>
<keyword evidence="12" id="KW-1185">Reference proteome</keyword>
<dbReference type="PaxDb" id="67767-A0A0J7L994"/>
<evidence type="ECO:0000256" key="3">
    <source>
        <dbReference type="ARBA" id="ARBA00022741"/>
    </source>
</evidence>
<dbReference type="InterPro" id="IPR007860">
    <property type="entry name" value="DNA_mmatch_repair_MutS_con_dom"/>
</dbReference>
<dbReference type="InterPro" id="IPR036678">
    <property type="entry name" value="MutS_con_dom_sf"/>
</dbReference>
<evidence type="ECO:0000256" key="7">
    <source>
        <dbReference type="ARBA" id="ARBA00023204"/>
    </source>
</evidence>
<dbReference type="InterPro" id="IPR036187">
    <property type="entry name" value="DNA_mismatch_repair_MutS_sf"/>
</dbReference>
<dbReference type="Gene3D" id="3.30.420.110">
    <property type="entry name" value="MutS, connector domain"/>
    <property type="match status" value="1"/>
</dbReference>
<dbReference type="Pfam" id="PF00488">
    <property type="entry name" value="MutS_V"/>
    <property type="match status" value="1"/>
</dbReference>
<dbReference type="GO" id="GO:0005524">
    <property type="term" value="F:ATP binding"/>
    <property type="evidence" value="ECO:0007669"/>
    <property type="project" value="UniProtKB-KW"/>
</dbReference>
<protein>
    <submittedName>
        <fullName evidence="11">Dna mismatch repair protein msh2</fullName>
    </submittedName>
</protein>
<dbReference type="EMBL" id="LBMM01000177">
    <property type="protein sequence ID" value="KMR04605.1"/>
    <property type="molecule type" value="Genomic_DNA"/>
</dbReference>
<dbReference type="PANTHER" id="PTHR11361:SF35">
    <property type="entry name" value="DNA MISMATCH REPAIR PROTEIN MSH2"/>
    <property type="match status" value="1"/>
</dbReference>
<dbReference type="SUPFAM" id="SSF53150">
    <property type="entry name" value="DNA repair protein MutS, domain II"/>
    <property type="match status" value="1"/>
</dbReference>
<dbReference type="InterPro" id="IPR011184">
    <property type="entry name" value="DNA_mismatch_repair_Msh2"/>
</dbReference>
<dbReference type="SMART" id="SM00534">
    <property type="entry name" value="MUTSac"/>
    <property type="match status" value="1"/>
</dbReference>
<sequence length="888" mass="99964">MREKSVFIQEDNGGKLDTTIRFFNRSDYYTLHGSDALFAAQEVFKTTSVCKMIGAEPHKTEGVILNKGHFETFVRDLLLVKQYRVEVYVNQGSSKNHNWILEHKGSPGNLAHFEDILFGNNDIVVGVSVIAVKLVAEFQDNESFSNLEAIIVTLAPKECLLIQGEGSYEFQTLKQLIERNNAMVTLRKRNEFSSDSIIDDLNTLIKFKKGQKQNAQSLPEVNLNLAMSATSALIKYLDLTSDEGYMNQFSLKQVEQSRYIRLDSAAIKALNIEPQIDTASNLHGNPTASVLTLLDKCRTAQGHRLIAQWVRQPLRDLSLIKERHDIVELLVQNNELRSVLNDDYLKRIPDLQQLAKKLARKKSTLQDCYKIYLCVSYLPKLLEQLSPESNVTALKTMIINPLKEFIEDMDKFQQLVEQTIDLDAAEKGDFMVNPGFADDLKELKDAMDETEERIQRQLGKAADDLGLEAGKTFKLESNQQFGYYFRITLKEEKILRNNKRYTILDSNKTGVRFRNNKLSELNDDFVAARNKYLEKQKDVIAEIVGIAAGYSETVRTIGGVLACLDVLTAFASAAVSANKVYVRPKMVPSEEGELNLIQVRHPCLEMQQGVDYIANDINFKRDQYHFCIITGPNMGGKSTYIRSVGVAALMAHIGSFVPCDRATISLLDCILARIGADDSQLKGLSTFMMEMIETAAILKTATCNSLVIIDELGRGTSTYEGCGIAWSIAEHLARDIRSYCLFATHFHEITKLVEEVPTIQNHHVTALVEDDKLTLLYKVKPGICDQSFGLHVAKMANFPPDVIEFARRKQAELEDYQSVVFEGSDNPQKKRKIIQEAETLISQFLKKCKTLDVTSLSDADLESEVLSLKEEVLSHKNPYIKALLDASS</sequence>
<dbReference type="PANTHER" id="PTHR11361">
    <property type="entry name" value="DNA MISMATCH REPAIR PROTEIN MUTS FAMILY MEMBER"/>
    <property type="match status" value="1"/>
</dbReference>
<dbReference type="Gene3D" id="3.40.1170.10">
    <property type="entry name" value="DNA repair protein MutS, domain I"/>
    <property type="match status" value="1"/>
</dbReference>
<comment type="similarity">
    <text evidence="2 9">Belongs to the DNA mismatch repair MutS family.</text>
</comment>
<dbReference type="Gene3D" id="3.40.50.300">
    <property type="entry name" value="P-loop containing nucleotide triphosphate hydrolases"/>
    <property type="match status" value="1"/>
</dbReference>
<evidence type="ECO:0000256" key="1">
    <source>
        <dbReference type="ARBA" id="ARBA00004123"/>
    </source>
</evidence>
<dbReference type="Pfam" id="PF01624">
    <property type="entry name" value="MutS_I"/>
    <property type="match status" value="1"/>
</dbReference>
<dbReference type="OrthoDB" id="295033at2759"/>
<dbReference type="GO" id="GO:0032301">
    <property type="term" value="C:MutSalpha complex"/>
    <property type="evidence" value="ECO:0007669"/>
    <property type="project" value="TreeGrafter"/>
</dbReference>
<comment type="function">
    <text evidence="9">Component of the post-replicative DNA mismatch repair system (MMR).</text>
</comment>
<evidence type="ECO:0000256" key="8">
    <source>
        <dbReference type="ARBA" id="ARBA00023242"/>
    </source>
</evidence>
<accession>A0A0J7L994</accession>
<evidence type="ECO:0000313" key="12">
    <source>
        <dbReference type="Proteomes" id="UP000036403"/>
    </source>
</evidence>
<comment type="subcellular location">
    <subcellularLocation>
        <location evidence="1">Nucleus</location>
    </subcellularLocation>
</comment>
<proteinExistence type="inferred from homology"/>
<dbReference type="SMART" id="SM00533">
    <property type="entry name" value="MUTSd"/>
    <property type="match status" value="1"/>
</dbReference>
<evidence type="ECO:0000259" key="10">
    <source>
        <dbReference type="PROSITE" id="PS00486"/>
    </source>
</evidence>
<dbReference type="Gene3D" id="1.10.1420.10">
    <property type="match status" value="2"/>
</dbReference>
<dbReference type="InterPro" id="IPR000432">
    <property type="entry name" value="DNA_mismatch_repair_MutS_C"/>
</dbReference>
<dbReference type="InterPro" id="IPR027417">
    <property type="entry name" value="P-loop_NTPase"/>
</dbReference>
<evidence type="ECO:0000256" key="9">
    <source>
        <dbReference type="RuleBase" id="RU003756"/>
    </source>
</evidence>
<dbReference type="GO" id="GO:0140664">
    <property type="term" value="F:ATP-dependent DNA damage sensor activity"/>
    <property type="evidence" value="ECO:0007669"/>
    <property type="project" value="InterPro"/>
</dbReference>
<evidence type="ECO:0000313" key="11">
    <source>
        <dbReference type="EMBL" id="KMR04605.1"/>
    </source>
</evidence>
<evidence type="ECO:0000256" key="6">
    <source>
        <dbReference type="ARBA" id="ARBA00023125"/>
    </source>
</evidence>
<keyword evidence="8" id="KW-0539">Nucleus</keyword>
<reference evidence="11 12" key="1">
    <citation type="submission" date="2015-04" db="EMBL/GenBank/DDBJ databases">
        <title>Lasius niger genome sequencing.</title>
        <authorList>
            <person name="Konorov E.A."/>
            <person name="Nikitin M.A."/>
            <person name="Kirill M.V."/>
            <person name="Chang P."/>
        </authorList>
    </citation>
    <scope>NUCLEOTIDE SEQUENCE [LARGE SCALE GENOMIC DNA]</scope>
    <source>
        <tissue evidence="11">Whole</tissue>
    </source>
</reference>
<organism evidence="11 12">
    <name type="scientific">Lasius niger</name>
    <name type="common">Black garden ant</name>
    <dbReference type="NCBI Taxonomy" id="67767"/>
    <lineage>
        <taxon>Eukaryota</taxon>
        <taxon>Metazoa</taxon>
        <taxon>Ecdysozoa</taxon>
        <taxon>Arthropoda</taxon>
        <taxon>Hexapoda</taxon>
        <taxon>Insecta</taxon>
        <taxon>Pterygota</taxon>
        <taxon>Neoptera</taxon>
        <taxon>Endopterygota</taxon>
        <taxon>Hymenoptera</taxon>
        <taxon>Apocrita</taxon>
        <taxon>Aculeata</taxon>
        <taxon>Formicoidea</taxon>
        <taxon>Formicidae</taxon>
        <taxon>Formicinae</taxon>
        <taxon>Lasius</taxon>
        <taxon>Lasius</taxon>
    </lineage>
</organism>
<dbReference type="GO" id="GO:0006312">
    <property type="term" value="P:mitotic recombination"/>
    <property type="evidence" value="ECO:0007669"/>
    <property type="project" value="TreeGrafter"/>
</dbReference>
<feature type="domain" description="DNA mismatch repair proteins mutS family" evidence="10">
    <location>
        <begin position="705"/>
        <end position="721"/>
    </location>
</feature>